<dbReference type="SUPFAM" id="SSF53271">
    <property type="entry name" value="PRTase-like"/>
    <property type="match status" value="1"/>
</dbReference>
<dbReference type="EMBL" id="CP071446">
    <property type="protein sequence ID" value="QTA37974.1"/>
    <property type="molecule type" value="Genomic_DNA"/>
</dbReference>
<dbReference type="Pfam" id="PF00156">
    <property type="entry name" value="Pribosyltran"/>
    <property type="match status" value="1"/>
</dbReference>
<reference evidence="3 4" key="1">
    <citation type="submission" date="2021-03" db="EMBL/GenBank/DDBJ databases">
        <title>Thermosipho ferrireducens sp.nov., an anaerobic thermophilic iron-reducing bacterium isolated from a deep-sea hydrothermal sulfide deposits.</title>
        <authorList>
            <person name="Zeng X."/>
            <person name="Chen Y."/>
            <person name="Shao Z."/>
        </authorList>
    </citation>
    <scope>NUCLEOTIDE SEQUENCE [LARGE SCALE GENOMIC DNA]</scope>
    <source>
        <strain evidence="3 4">JL129W03</strain>
    </source>
</reference>
<dbReference type="CDD" id="cd06223">
    <property type="entry name" value="PRTases_typeI"/>
    <property type="match status" value="1"/>
</dbReference>
<dbReference type="InterPro" id="IPR000836">
    <property type="entry name" value="PRTase_dom"/>
</dbReference>
<feature type="domain" description="Phosphoribosyltransferase" evidence="2">
    <location>
        <begin position="73"/>
        <end position="132"/>
    </location>
</feature>
<dbReference type="InterPro" id="IPR051910">
    <property type="entry name" value="ComF/GntX_DNA_util-trans"/>
</dbReference>
<evidence type="ECO:0000259" key="2">
    <source>
        <dbReference type="Pfam" id="PF00156"/>
    </source>
</evidence>
<evidence type="ECO:0000313" key="4">
    <source>
        <dbReference type="Proteomes" id="UP000671862"/>
    </source>
</evidence>
<protein>
    <submittedName>
        <fullName evidence="3">ComF family protein</fullName>
    </submittedName>
</protein>
<accession>A0ABX7S5X3</accession>
<dbReference type="PANTHER" id="PTHR47505">
    <property type="entry name" value="DNA UTILIZATION PROTEIN YHGH"/>
    <property type="match status" value="1"/>
</dbReference>
<dbReference type="InterPro" id="IPR029057">
    <property type="entry name" value="PRTase-like"/>
</dbReference>
<proteinExistence type="inferred from homology"/>
<organism evidence="3 4">
    <name type="scientific">Thermosipho ferrireducens</name>
    <dbReference type="NCBI Taxonomy" id="2571116"/>
    <lineage>
        <taxon>Bacteria</taxon>
        <taxon>Thermotogati</taxon>
        <taxon>Thermotogota</taxon>
        <taxon>Thermotogae</taxon>
        <taxon>Thermotogales</taxon>
        <taxon>Fervidobacteriaceae</taxon>
        <taxon>Thermosipho</taxon>
    </lineage>
</organism>
<dbReference type="Gene3D" id="3.40.50.2020">
    <property type="match status" value="1"/>
</dbReference>
<dbReference type="RefSeq" id="WP_207566695.1">
    <property type="nucleotide sequence ID" value="NZ_CP071446.1"/>
</dbReference>
<evidence type="ECO:0000256" key="1">
    <source>
        <dbReference type="ARBA" id="ARBA00008007"/>
    </source>
</evidence>
<gene>
    <name evidence="3" type="ORF">JYK00_09715</name>
</gene>
<dbReference type="Proteomes" id="UP000671862">
    <property type="component" value="Chromosome"/>
</dbReference>
<evidence type="ECO:0000313" key="3">
    <source>
        <dbReference type="EMBL" id="QTA37974.1"/>
    </source>
</evidence>
<name>A0ABX7S5X3_9BACT</name>
<sequence length="133" mass="15205">MSRIIGNHMVDLIKHFKLDFDLLTYVPVTKTVLFERGFDHMKLISRVVQKELKCDSYKTLKAVKETDQVFAQNREKAVLGKFKLIKNVHDKNILLIDDICTTGNTLKECVKILKLGGANEIKTVVFALKKEGK</sequence>
<comment type="similarity">
    <text evidence="1">Belongs to the ComF/GntX family.</text>
</comment>
<dbReference type="PANTHER" id="PTHR47505:SF1">
    <property type="entry name" value="DNA UTILIZATION PROTEIN YHGH"/>
    <property type="match status" value="1"/>
</dbReference>
<keyword evidence="4" id="KW-1185">Reference proteome</keyword>